<accession>A0ABV8NW35</accession>
<evidence type="ECO:0000313" key="3">
    <source>
        <dbReference type="Proteomes" id="UP001595848"/>
    </source>
</evidence>
<organism evidence="2 3">
    <name type="scientific">Candidimonas humi</name>
    <dbReference type="NCBI Taxonomy" id="683355"/>
    <lineage>
        <taxon>Bacteria</taxon>
        <taxon>Pseudomonadati</taxon>
        <taxon>Pseudomonadota</taxon>
        <taxon>Betaproteobacteria</taxon>
        <taxon>Burkholderiales</taxon>
        <taxon>Alcaligenaceae</taxon>
        <taxon>Candidimonas</taxon>
    </lineage>
</organism>
<feature type="region of interest" description="Disordered" evidence="1">
    <location>
        <begin position="20"/>
        <end position="43"/>
    </location>
</feature>
<comment type="caution">
    <text evidence="2">The sequence shown here is derived from an EMBL/GenBank/DDBJ whole genome shotgun (WGS) entry which is preliminary data.</text>
</comment>
<dbReference type="InterPro" id="IPR003795">
    <property type="entry name" value="DUF192"/>
</dbReference>
<dbReference type="Gene3D" id="2.60.120.1140">
    <property type="entry name" value="Protein of unknown function DUF192"/>
    <property type="match status" value="1"/>
</dbReference>
<proteinExistence type="predicted"/>
<dbReference type="PANTHER" id="PTHR37953">
    <property type="entry name" value="UPF0127 PROTEIN MJ1496"/>
    <property type="match status" value="1"/>
</dbReference>
<keyword evidence="3" id="KW-1185">Reference proteome</keyword>
<dbReference type="PANTHER" id="PTHR37953:SF1">
    <property type="entry name" value="UPF0127 PROTEIN MJ1496"/>
    <property type="match status" value="1"/>
</dbReference>
<dbReference type="EMBL" id="JBHSBV010000001">
    <property type="protein sequence ID" value="MFC4200050.1"/>
    <property type="molecule type" value="Genomic_DNA"/>
</dbReference>
<protein>
    <submittedName>
        <fullName evidence="2">DUF192 domain-containing protein</fullName>
    </submittedName>
</protein>
<gene>
    <name evidence="2" type="ORF">ACFOY1_03700</name>
</gene>
<sequence>MFDTYKTMGLNSPVFFAPLASRGKKRPSGQPPAAPTGATTRPVPGLREIRRAAACALAGAAMWAIALPAGATGATMIPQDMHLPQTRLNVGGHAVRAEIAATEASQQQGLMYRKSLPPDHGMLFVFQRPGPFCFWMKNTLVPLSIAFIAADGAIVNIADMQPQTENAHCPVKPVLYALEMQQGWFVRHRVHAGQKVADLPRP</sequence>
<evidence type="ECO:0000256" key="1">
    <source>
        <dbReference type="SAM" id="MobiDB-lite"/>
    </source>
</evidence>
<name>A0ABV8NW35_9BURK</name>
<reference evidence="3" key="1">
    <citation type="journal article" date="2019" name="Int. J. Syst. Evol. Microbiol.">
        <title>The Global Catalogue of Microorganisms (GCM) 10K type strain sequencing project: providing services to taxonomists for standard genome sequencing and annotation.</title>
        <authorList>
            <consortium name="The Broad Institute Genomics Platform"/>
            <consortium name="The Broad Institute Genome Sequencing Center for Infectious Disease"/>
            <person name="Wu L."/>
            <person name="Ma J."/>
        </authorList>
    </citation>
    <scope>NUCLEOTIDE SEQUENCE [LARGE SCALE GENOMIC DNA]</scope>
    <source>
        <strain evidence="3">LMG 24813</strain>
    </source>
</reference>
<dbReference type="InterPro" id="IPR038695">
    <property type="entry name" value="Saro_0823-like_sf"/>
</dbReference>
<evidence type="ECO:0000313" key="2">
    <source>
        <dbReference type="EMBL" id="MFC4200050.1"/>
    </source>
</evidence>
<dbReference type="Proteomes" id="UP001595848">
    <property type="component" value="Unassembled WGS sequence"/>
</dbReference>
<dbReference type="RefSeq" id="WP_246600661.1">
    <property type="nucleotide sequence ID" value="NZ_JAHTBN010000005.1"/>
</dbReference>
<dbReference type="Pfam" id="PF02643">
    <property type="entry name" value="DUF192"/>
    <property type="match status" value="1"/>
</dbReference>